<dbReference type="EMBL" id="JAHHGM010000026">
    <property type="protein sequence ID" value="MBT2991042.1"/>
    <property type="molecule type" value="Genomic_DNA"/>
</dbReference>
<dbReference type="InterPro" id="IPR037401">
    <property type="entry name" value="SnoaL-like"/>
</dbReference>
<dbReference type="SUPFAM" id="SSF54427">
    <property type="entry name" value="NTF2-like"/>
    <property type="match status" value="1"/>
</dbReference>
<dbReference type="Gene3D" id="3.10.450.50">
    <property type="match status" value="1"/>
</dbReference>
<evidence type="ECO:0000259" key="1">
    <source>
        <dbReference type="Pfam" id="PF12680"/>
    </source>
</evidence>
<gene>
    <name evidence="2" type="ORF">KME65_18950</name>
</gene>
<dbReference type="Proteomes" id="UP000770889">
    <property type="component" value="Unassembled WGS sequence"/>
</dbReference>
<protein>
    <submittedName>
        <fullName evidence="2">Nuclear transport factor 2 family protein</fullName>
    </submittedName>
</protein>
<dbReference type="InterPro" id="IPR032710">
    <property type="entry name" value="NTF2-like_dom_sf"/>
</dbReference>
<evidence type="ECO:0000313" key="3">
    <source>
        <dbReference type="Proteomes" id="UP000770889"/>
    </source>
</evidence>
<reference evidence="2 3" key="1">
    <citation type="submission" date="2021-05" db="EMBL/GenBank/DDBJ databases">
        <title>Genetic and Functional Diversity in Clade A Lucinid endosymbionts from the Bahamas.</title>
        <authorList>
            <person name="Giani N.M."/>
            <person name="Engel A.S."/>
            <person name="Campbell B.J."/>
        </authorList>
    </citation>
    <scope>NUCLEOTIDE SEQUENCE [LARGE SCALE GENOMIC DNA]</scope>
    <source>
        <strain evidence="2">LUC16012Gg_MoonRockCtena</strain>
    </source>
</reference>
<dbReference type="AlphaFoldDB" id="A0A944MCT8"/>
<evidence type="ECO:0000313" key="2">
    <source>
        <dbReference type="EMBL" id="MBT2991042.1"/>
    </source>
</evidence>
<sequence length="115" mass="12981">MIEELFGAIDKKNANAFAGYLTDDCTFRFGNQQPVVGKDKVEQYVAAFFDSILGIEHKIEDVWSADGVIVCHGLVTYTRRSGSELRVPFANVFKMAGRNIREYLIFADTSDLYDE</sequence>
<comment type="caution">
    <text evidence="2">The sequence shown here is derived from an EMBL/GenBank/DDBJ whole genome shotgun (WGS) entry which is preliminary data.</text>
</comment>
<accession>A0A944MCT8</accession>
<dbReference type="Pfam" id="PF12680">
    <property type="entry name" value="SnoaL_2"/>
    <property type="match status" value="1"/>
</dbReference>
<organism evidence="2 3">
    <name type="scientific">Candidatus Thiodiazotropha taylori</name>
    <dbReference type="NCBI Taxonomy" id="2792791"/>
    <lineage>
        <taxon>Bacteria</taxon>
        <taxon>Pseudomonadati</taxon>
        <taxon>Pseudomonadota</taxon>
        <taxon>Gammaproteobacteria</taxon>
        <taxon>Chromatiales</taxon>
        <taxon>Sedimenticolaceae</taxon>
        <taxon>Candidatus Thiodiazotropha</taxon>
    </lineage>
</organism>
<feature type="domain" description="SnoaL-like" evidence="1">
    <location>
        <begin position="2"/>
        <end position="102"/>
    </location>
</feature>
<proteinExistence type="predicted"/>
<name>A0A944MCT8_9GAMM</name>